<evidence type="ECO:0000259" key="11">
    <source>
        <dbReference type="Pfam" id="PF22366"/>
    </source>
</evidence>
<name>A0A1I1Q4C6_9FLAO</name>
<evidence type="ECO:0000313" key="13">
    <source>
        <dbReference type="Proteomes" id="UP000199439"/>
    </source>
</evidence>
<evidence type="ECO:0000259" key="10">
    <source>
        <dbReference type="Pfam" id="PF07992"/>
    </source>
</evidence>
<accession>A0A1I1Q4C6</accession>
<evidence type="ECO:0000313" key="12">
    <source>
        <dbReference type="EMBL" id="SFD16847.1"/>
    </source>
</evidence>
<dbReference type="GO" id="GO:0050136">
    <property type="term" value="F:NADH dehydrogenase (quinone) (non-electrogenic) activity"/>
    <property type="evidence" value="ECO:0007669"/>
    <property type="project" value="UniProtKB-EC"/>
</dbReference>
<dbReference type="Proteomes" id="UP000199439">
    <property type="component" value="Unassembled WGS sequence"/>
</dbReference>
<reference evidence="13" key="1">
    <citation type="submission" date="2016-10" db="EMBL/GenBank/DDBJ databases">
        <authorList>
            <person name="Varghese N."/>
            <person name="Submissions S."/>
        </authorList>
    </citation>
    <scope>NUCLEOTIDE SEQUENCE [LARGE SCALE GENOMIC DNA]</scope>
    <source>
        <strain evidence="13">DSM 25730</strain>
    </source>
</reference>
<evidence type="ECO:0000256" key="3">
    <source>
        <dbReference type="ARBA" id="ARBA00022630"/>
    </source>
</evidence>
<gene>
    <name evidence="12" type="ORF">SAMN04487987_105170</name>
</gene>
<dbReference type="STRING" id="870482.SAMN04487987_105170"/>
<dbReference type="AlphaFoldDB" id="A0A1I1Q4C6"/>
<dbReference type="InterPro" id="IPR036188">
    <property type="entry name" value="FAD/NAD-bd_sf"/>
</dbReference>
<dbReference type="InterPro" id="IPR054585">
    <property type="entry name" value="NDH2-like_C"/>
</dbReference>
<evidence type="ECO:0000256" key="4">
    <source>
        <dbReference type="ARBA" id="ARBA00022827"/>
    </source>
</evidence>
<keyword evidence="5" id="KW-0809">Transit peptide</keyword>
<dbReference type="Pfam" id="PF07992">
    <property type="entry name" value="Pyr_redox_2"/>
    <property type="match status" value="1"/>
</dbReference>
<proteinExistence type="inferred from homology"/>
<dbReference type="EMBL" id="FOMI01000005">
    <property type="protein sequence ID" value="SFD16847.1"/>
    <property type="molecule type" value="Genomic_DNA"/>
</dbReference>
<dbReference type="EC" id="1.6.5.9" evidence="2"/>
<protein>
    <recommendedName>
        <fullName evidence="2">NADH:ubiquinone reductase (non-electrogenic)</fullName>
        <ecNumber evidence="2">1.6.5.9</ecNumber>
    </recommendedName>
</protein>
<dbReference type="InterPro" id="IPR023753">
    <property type="entry name" value="FAD/NAD-binding_dom"/>
</dbReference>
<evidence type="ECO:0000256" key="6">
    <source>
        <dbReference type="ARBA" id="ARBA00023002"/>
    </source>
</evidence>
<feature type="domain" description="FAD/NAD(P)-binding" evidence="10">
    <location>
        <begin position="6"/>
        <end position="325"/>
    </location>
</feature>
<sequence>MIQPEKIVIIGAGFAGLRLAQELINHPNYEVWLIDKQNYHQFQPLMYQVATARLEPASISFPLRKVFQKAKNVRIRITKVSEINFEDKFVSTPIGNFDYDHLVLSIGCSTNYFGNKSIKKFAYPMKTIPEAIQLRNRILQTFEDALNTTDPTKLQALLNFVVVGGGATGVELAGALAEMKKNILPKDYPDKDFSKLVIYLLEGSPNTLSPMSEGSQTMSQKYLEELGVEVKTNTFVSDYDGRTVTLNSGELIPSRNVIWAAGVTGNIIKGFPEACVTRGNRLIVNRHSEVEGLNQVYALGDIAFMSTPNYEHGHPQVAGVALQQADVLAKNLSNRITGKPLKDFKYKDKGSMATIGKRKAVVDLPKFSFQGRLAWFTWMFIHLMLILSIKNKLLIFMNWMISYFNNDSTLRIIMKPAATKVKVKTKTE</sequence>
<dbReference type="InterPro" id="IPR045024">
    <property type="entry name" value="NDH-2"/>
</dbReference>
<evidence type="ECO:0000256" key="9">
    <source>
        <dbReference type="SAM" id="Phobius"/>
    </source>
</evidence>
<keyword evidence="4" id="KW-0274">FAD</keyword>
<keyword evidence="9" id="KW-0812">Transmembrane</keyword>
<keyword evidence="13" id="KW-1185">Reference proteome</keyword>
<dbReference type="SUPFAM" id="SSF51905">
    <property type="entry name" value="FAD/NAD(P)-binding domain"/>
    <property type="match status" value="1"/>
</dbReference>
<dbReference type="OrthoDB" id="9781621at2"/>
<feature type="domain" description="External alternative NADH-ubiquinone oxidoreductase-like C-terminal" evidence="11">
    <location>
        <begin position="349"/>
        <end position="404"/>
    </location>
</feature>
<keyword evidence="9" id="KW-0472">Membrane</keyword>
<feature type="transmembrane region" description="Helical" evidence="9">
    <location>
        <begin position="373"/>
        <end position="389"/>
    </location>
</feature>
<keyword evidence="6" id="KW-0560">Oxidoreductase</keyword>
<organism evidence="12 13">
    <name type="scientific">Algibacter pectinivorans</name>
    <dbReference type="NCBI Taxonomy" id="870482"/>
    <lineage>
        <taxon>Bacteria</taxon>
        <taxon>Pseudomonadati</taxon>
        <taxon>Bacteroidota</taxon>
        <taxon>Flavobacteriia</taxon>
        <taxon>Flavobacteriales</taxon>
        <taxon>Flavobacteriaceae</taxon>
        <taxon>Algibacter</taxon>
    </lineage>
</organism>
<keyword evidence="7" id="KW-0520">NAD</keyword>
<evidence type="ECO:0000256" key="7">
    <source>
        <dbReference type="ARBA" id="ARBA00023027"/>
    </source>
</evidence>
<evidence type="ECO:0000256" key="8">
    <source>
        <dbReference type="ARBA" id="ARBA00047599"/>
    </source>
</evidence>
<dbReference type="PANTHER" id="PTHR43706:SF47">
    <property type="entry name" value="EXTERNAL NADH-UBIQUINONE OXIDOREDUCTASE 1, MITOCHONDRIAL-RELATED"/>
    <property type="match status" value="1"/>
</dbReference>
<dbReference type="Pfam" id="PF22366">
    <property type="entry name" value="NDH2_C"/>
    <property type="match status" value="1"/>
</dbReference>
<comment type="catalytic activity">
    <reaction evidence="8">
        <text>a quinone + NADH + H(+) = a quinol + NAD(+)</text>
        <dbReference type="Rhea" id="RHEA:46160"/>
        <dbReference type="ChEBI" id="CHEBI:15378"/>
        <dbReference type="ChEBI" id="CHEBI:24646"/>
        <dbReference type="ChEBI" id="CHEBI:57540"/>
        <dbReference type="ChEBI" id="CHEBI:57945"/>
        <dbReference type="ChEBI" id="CHEBI:132124"/>
        <dbReference type="EC" id="1.6.5.9"/>
    </reaction>
</comment>
<comment type="similarity">
    <text evidence="1">Belongs to the NADH dehydrogenase family.</text>
</comment>
<dbReference type="RefSeq" id="WP_092851538.1">
    <property type="nucleotide sequence ID" value="NZ_FOMI01000005.1"/>
</dbReference>
<evidence type="ECO:0000256" key="5">
    <source>
        <dbReference type="ARBA" id="ARBA00022946"/>
    </source>
</evidence>
<dbReference type="PRINTS" id="PR00368">
    <property type="entry name" value="FADPNR"/>
</dbReference>
<evidence type="ECO:0000256" key="1">
    <source>
        <dbReference type="ARBA" id="ARBA00005272"/>
    </source>
</evidence>
<evidence type="ECO:0000256" key="2">
    <source>
        <dbReference type="ARBA" id="ARBA00012637"/>
    </source>
</evidence>
<keyword evidence="3" id="KW-0285">Flavoprotein</keyword>
<keyword evidence="9" id="KW-1133">Transmembrane helix</keyword>
<dbReference type="Gene3D" id="3.50.50.100">
    <property type="match status" value="1"/>
</dbReference>
<dbReference type="PANTHER" id="PTHR43706">
    <property type="entry name" value="NADH DEHYDROGENASE"/>
    <property type="match status" value="1"/>
</dbReference>
<dbReference type="PRINTS" id="PR00411">
    <property type="entry name" value="PNDRDTASEI"/>
</dbReference>